<name>A0AAD5WV71_9PEZI</name>
<feature type="compositionally biased region" description="Polar residues" evidence="1">
    <location>
        <begin position="217"/>
        <end position="228"/>
    </location>
</feature>
<accession>A0AAD5WV71</accession>
<dbReference type="EMBL" id="JAKWBI020000009">
    <property type="protein sequence ID" value="KAJ2906763.1"/>
    <property type="molecule type" value="Genomic_DNA"/>
</dbReference>
<organism evidence="2 3">
    <name type="scientific">Zalerion maritima</name>
    <dbReference type="NCBI Taxonomy" id="339359"/>
    <lineage>
        <taxon>Eukaryota</taxon>
        <taxon>Fungi</taxon>
        <taxon>Dikarya</taxon>
        <taxon>Ascomycota</taxon>
        <taxon>Pezizomycotina</taxon>
        <taxon>Sordariomycetes</taxon>
        <taxon>Lulworthiomycetidae</taxon>
        <taxon>Lulworthiales</taxon>
        <taxon>Lulworthiaceae</taxon>
        <taxon>Zalerion</taxon>
    </lineage>
</organism>
<proteinExistence type="predicted"/>
<sequence length="403" mass="40361">MASKPKDSLDVLQSMLVQTGKALKAAVRDGARGSGQVTTSLKPKVEASATVFHAALDDIECEIIAAKSVLMRDLHVLRAKKVPVKQTPVPVPVIPHVPQKQAPAAPMGVDMGSASPKISITPIRPPQLSAIQKVNTTAAASAAAQKKESKPAAPFPDMGISVGSIDGASAIPLDMTAPINVKTASPKVGSKPNPKPAAHRQQPKPSAAARTAPMEIGSSSAPGMSGNITTTAATNSNATAPVVTTESFSSSSALPFTDYEFSLAPSSDPIDLTAESSGPDPPASSVSIGGGGGGGIGNFGFGGGQSVAAASAAATLPHQPPNPAAAVPAPMGFPSGPSTAANPVKKAAEKPPAVNDDLYNLGDGGGMDLGPDMGGGGVDSNQFEDMYFGDDGYDDTAAYLGLE</sequence>
<reference evidence="2" key="1">
    <citation type="submission" date="2022-07" db="EMBL/GenBank/DDBJ databases">
        <title>Draft genome sequence of Zalerion maritima ATCC 34329, a (micro)plastics degrading marine fungus.</title>
        <authorList>
            <person name="Paco A."/>
            <person name="Goncalves M.F.M."/>
            <person name="Rocha-Santos T.A.P."/>
            <person name="Alves A."/>
        </authorList>
    </citation>
    <scope>NUCLEOTIDE SEQUENCE</scope>
    <source>
        <strain evidence="2">ATCC 34329</strain>
    </source>
</reference>
<dbReference type="AlphaFoldDB" id="A0AAD5WV71"/>
<protein>
    <submittedName>
        <fullName evidence="2">Uncharacterized protein</fullName>
    </submittedName>
</protein>
<keyword evidence="3" id="KW-1185">Reference proteome</keyword>
<gene>
    <name evidence="2" type="ORF">MKZ38_010754</name>
</gene>
<dbReference type="Proteomes" id="UP001201980">
    <property type="component" value="Unassembled WGS sequence"/>
</dbReference>
<feature type="region of interest" description="Disordered" evidence="1">
    <location>
        <begin position="183"/>
        <end position="232"/>
    </location>
</feature>
<feature type="compositionally biased region" description="Gly residues" evidence="1">
    <location>
        <begin position="362"/>
        <end position="378"/>
    </location>
</feature>
<evidence type="ECO:0000313" key="3">
    <source>
        <dbReference type="Proteomes" id="UP001201980"/>
    </source>
</evidence>
<comment type="caution">
    <text evidence="2">The sequence shown here is derived from an EMBL/GenBank/DDBJ whole genome shotgun (WGS) entry which is preliminary data.</text>
</comment>
<feature type="region of interest" description="Disordered" evidence="1">
    <location>
        <begin position="319"/>
        <end position="383"/>
    </location>
</feature>
<feature type="region of interest" description="Disordered" evidence="1">
    <location>
        <begin position="267"/>
        <end position="291"/>
    </location>
</feature>
<evidence type="ECO:0000256" key="1">
    <source>
        <dbReference type="SAM" id="MobiDB-lite"/>
    </source>
</evidence>
<evidence type="ECO:0000313" key="2">
    <source>
        <dbReference type="EMBL" id="KAJ2906763.1"/>
    </source>
</evidence>